<feature type="transmembrane region" description="Helical" evidence="1">
    <location>
        <begin position="34"/>
        <end position="51"/>
    </location>
</feature>
<evidence type="ECO:0000313" key="3">
    <source>
        <dbReference type="Proteomes" id="UP000215914"/>
    </source>
</evidence>
<organism evidence="2 3">
    <name type="scientific">Helianthus annuus</name>
    <name type="common">Common sunflower</name>
    <dbReference type="NCBI Taxonomy" id="4232"/>
    <lineage>
        <taxon>Eukaryota</taxon>
        <taxon>Viridiplantae</taxon>
        <taxon>Streptophyta</taxon>
        <taxon>Embryophyta</taxon>
        <taxon>Tracheophyta</taxon>
        <taxon>Spermatophyta</taxon>
        <taxon>Magnoliopsida</taxon>
        <taxon>eudicotyledons</taxon>
        <taxon>Gunneridae</taxon>
        <taxon>Pentapetalae</taxon>
        <taxon>asterids</taxon>
        <taxon>campanulids</taxon>
        <taxon>Asterales</taxon>
        <taxon>Asteraceae</taxon>
        <taxon>Asteroideae</taxon>
        <taxon>Heliantheae alliance</taxon>
        <taxon>Heliantheae</taxon>
        <taxon>Helianthus</taxon>
    </lineage>
</organism>
<gene>
    <name evidence="2" type="ORF">HanXRQr2_Chr12g0550451</name>
</gene>
<accession>A0A9K3HI82</accession>
<keyword evidence="1" id="KW-0472">Membrane</keyword>
<reference evidence="2" key="2">
    <citation type="submission" date="2020-06" db="EMBL/GenBank/DDBJ databases">
        <title>Helianthus annuus Genome sequencing and assembly Release 2.</title>
        <authorList>
            <person name="Gouzy J."/>
            <person name="Langlade N."/>
            <person name="Munos S."/>
        </authorList>
    </citation>
    <scope>NUCLEOTIDE SEQUENCE</scope>
    <source>
        <tissue evidence="2">Leaves</tissue>
    </source>
</reference>
<proteinExistence type="predicted"/>
<comment type="caution">
    <text evidence="2">The sequence shown here is derived from an EMBL/GenBank/DDBJ whole genome shotgun (WGS) entry which is preliminary data.</text>
</comment>
<keyword evidence="1" id="KW-0812">Transmembrane</keyword>
<evidence type="ECO:0000256" key="1">
    <source>
        <dbReference type="SAM" id="Phobius"/>
    </source>
</evidence>
<sequence>MSSSTVMVIVGDLHLFWIIVISNTTALHSNSQELYAITQFCTIVILVPSLLSSRFVNLVCLI</sequence>
<feature type="transmembrane region" description="Helical" evidence="1">
    <location>
        <begin position="6"/>
        <end position="27"/>
    </location>
</feature>
<name>A0A9K3HI82_HELAN</name>
<protein>
    <submittedName>
        <fullName evidence="2">Uncharacterized protein</fullName>
    </submittedName>
</protein>
<keyword evidence="1" id="KW-1133">Transmembrane helix</keyword>
<reference evidence="2" key="1">
    <citation type="journal article" date="2017" name="Nature">
        <title>The sunflower genome provides insights into oil metabolism, flowering and Asterid evolution.</title>
        <authorList>
            <person name="Badouin H."/>
            <person name="Gouzy J."/>
            <person name="Grassa C.J."/>
            <person name="Murat F."/>
            <person name="Staton S.E."/>
            <person name="Cottret L."/>
            <person name="Lelandais-Briere C."/>
            <person name="Owens G.L."/>
            <person name="Carrere S."/>
            <person name="Mayjonade B."/>
            <person name="Legrand L."/>
            <person name="Gill N."/>
            <person name="Kane N.C."/>
            <person name="Bowers J.E."/>
            <person name="Hubner S."/>
            <person name="Bellec A."/>
            <person name="Berard A."/>
            <person name="Berges H."/>
            <person name="Blanchet N."/>
            <person name="Boniface M.C."/>
            <person name="Brunel D."/>
            <person name="Catrice O."/>
            <person name="Chaidir N."/>
            <person name="Claudel C."/>
            <person name="Donnadieu C."/>
            <person name="Faraut T."/>
            <person name="Fievet G."/>
            <person name="Helmstetter N."/>
            <person name="King M."/>
            <person name="Knapp S.J."/>
            <person name="Lai Z."/>
            <person name="Le Paslier M.C."/>
            <person name="Lippi Y."/>
            <person name="Lorenzon L."/>
            <person name="Mandel J.R."/>
            <person name="Marage G."/>
            <person name="Marchand G."/>
            <person name="Marquand E."/>
            <person name="Bret-Mestries E."/>
            <person name="Morien E."/>
            <person name="Nambeesan S."/>
            <person name="Nguyen T."/>
            <person name="Pegot-Espagnet P."/>
            <person name="Pouilly N."/>
            <person name="Raftis F."/>
            <person name="Sallet E."/>
            <person name="Schiex T."/>
            <person name="Thomas J."/>
            <person name="Vandecasteele C."/>
            <person name="Vares D."/>
            <person name="Vear F."/>
            <person name="Vautrin S."/>
            <person name="Crespi M."/>
            <person name="Mangin B."/>
            <person name="Burke J.M."/>
            <person name="Salse J."/>
            <person name="Munos S."/>
            <person name="Vincourt P."/>
            <person name="Rieseberg L.H."/>
            <person name="Langlade N.B."/>
        </authorList>
    </citation>
    <scope>NUCLEOTIDE SEQUENCE</scope>
    <source>
        <tissue evidence="2">Leaves</tissue>
    </source>
</reference>
<dbReference type="EMBL" id="MNCJ02000327">
    <property type="protein sequence ID" value="KAF5778690.1"/>
    <property type="molecule type" value="Genomic_DNA"/>
</dbReference>
<dbReference type="Gramene" id="mRNA:HanXRQr2_Chr12g0550451">
    <property type="protein sequence ID" value="mRNA:HanXRQr2_Chr12g0550451"/>
    <property type="gene ID" value="HanXRQr2_Chr12g0550451"/>
</dbReference>
<dbReference type="AlphaFoldDB" id="A0A9K3HI82"/>
<dbReference type="Proteomes" id="UP000215914">
    <property type="component" value="Unassembled WGS sequence"/>
</dbReference>
<keyword evidence="3" id="KW-1185">Reference proteome</keyword>
<evidence type="ECO:0000313" key="2">
    <source>
        <dbReference type="EMBL" id="KAF5778690.1"/>
    </source>
</evidence>